<dbReference type="EMBL" id="CP029352">
    <property type="protein sequence ID" value="AWK85783.1"/>
    <property type="molecule type" value="Genomic_DNA"/>
</dbReference>
<keyword evidence="3" id="KW-1185">Reference proteome</keyword>
<dbReference type="InterPro" id="IPR052891">
    <property type="entry name" value="DNA-3mA_glycosylase"/>
</dbReference>
<dbReference type="AlphaFoldDB" id="A0A2S2CMP2"/>
<dbReference type="RefSeq" id="WP_109325199.1">
    <property type="nucleotide sequence ID" value="NZ_CP029352.1"/>
</dbReference>
<dbReference type="PANTHER" id="PTHR30037">
    <property type="entry name" value="DNA-3-METHYLADENINE GLYCOSYLASE 1"/>
    <property type="match status" value="1"/>
</dbReference>
<organism evidence="2 3">
    <name type="scientific">Azospirillum thermophilum</name>
    <dbReference type="NCBI Taxonomy" id="2202148"/>
    <lineage>
        <taxon>Bacteria</taxon>
        <taxon>Pseudomonadati</taxon>
        <taxon>Pseudomonadota</taxon>
        <taxon>Alphaproteobacteria</taxon>
        <taxon>Rhodospirillales</taxon>
        <taxon>Azospirillaceae</taxon>
        <taxon>Azospirillum</taxon>
    </lineage>
</organism>
<keyword evidence="1" id="KW-0862">Zinc</keyword>
<evidence type="ECO:0000256" key="1">
    <source>
        <dbReference type="PIRSR" id="PIRSR605019-1"/>
    </source>
</evidence>
<dbReference type="InterPro" id="IPR005019">
    <property type="entry name" value="Adenine_glyco"/>
</dbReference>
<evidence type="ECO:0000313" key="3">
    <source>
        <dbReference type="Proteomes" id="UP000245629"/>
    </source>
</evidence>
<accession>A0A2S2CMP2</accession>
<protein>
    <submittedName>
        <fullName evidence="2">DNA-3-methyladenine glycosylase</fullName>
    </submittedName>
</protein>
<feature type="binding site" evidence="1">
    <location>
        <position position="6"/>
    </location>
    <ligand>
        <name>Zn(2+)</name>
        <dbReference type="ChEBI" id="CHEBI:29105"/>
    </ligand>
</feature>
<dbReference type="Proteomes" id="UP000245629">
    <property type="component" value="Chromosome 1"/>
</dbReference>
<dbReference type="OrthoDB" id="9807664at2"/>
<dbReference type="GO" id="GO:0008725">
    <property type="term" value="F:DNA-3-methyladenine glycosylase activity"/>
    <property type="evidence" value="ECO:0007669"/>
    <property type="project" value="InterPro"/>
</dbReference>
<evidence type="ECO:0000313" key="2">
    <source>
        <dbReference type="EMBL" id="AWK85783.1"/>
    </source>
</evidence>
<gene>
    <name evidence="2" type="ORF">DEW08_06030</name>
</gene>
<reference evidence="3" key="1">
    <citation type="submission" date="2018-05" db="EMBL/GenBank/DDBJ databases">
        <title>Azospirillum thermophila sp. nov., a novel isolated from hot spring.</title>
        <authorList>
            <person name="Zhao Z."/>
        </authorList>
    </citation>
    <scope>NUCLEOTIDE SEQUENCE [LARGE SCALE GENOMIC DNA]</scope>
    <source>
        <strain evidence="3">CFH 70021</strain>
    </source>
</reference>
<dbReference type="SUPFAM" id="SSF48150">
    <property type="entry name" value="DNA-glycosylase"/>
    <property type="match status" value="1"/>
</dbReference>
<feature type="binding site" evidence="1">
    <location>
        <position position="19"/>
    </location>
    <ligand>
        <name>Zn(2+)</name>
        <dbReference type="ChEBI" id="CHEBI:29105"/>
    </ligand>
</feature>
<dbReference type="Pfam" id="PF03352">
    <property type="entry name" value="Adenine_glyco"/>
    <property type="match status" value="1"/>
</dbReference>
<dbReference type="KEGG" id="azz:DEW08_06030"/>
<name>A0A2S2CMP2_9PROT</name>
<dbReference type="InterPro" id="IPR011257">
    <property type="entry name" value="DNA_glycosylase"/>
</dbReference>
<proteinExistence type="predicted"/>
<keyword evidence="1" id="KW-0479">Metal-binding</keyword>
<sequence>MSLTYCDAAPGHPFHGPYHDGEYGFPSSDDRVLFERLVLEINQAGLSWLTILKKRAAFRAAFDGFDVDRVAAYGEAERARLLADPGIIRNRLKIDAAIDNARRIQALRDTHGSFDGWLRAHHPLSKAEWVKLFKRSFRFTGGEIVGEFLMSLGYLPGAHQPGCPAFRRVEELSPPWMEAVRAGFTGYGAYILDENQPTS</sequence>
<dbReference type="GO" id="GO:0046872">
    <property type="term" value="F:metal ion binding"/>
    <property type="evidence" value="ECO:0007669"/>
    <property type="project" value="UniProtKB-KW"/>
</dbReference>
<dbReference type="Gene3D" id="1.10.340.30">
    <property type="entry name" value="Hypothetical protein, domain 2"/>
    <property type="match status" value="1"/>
</dbReference>
<dbReference type="GO" id="GO:0006284">
    <property type="term" value="P:base-excision repair"/>
    <property type="evidence" value="ECO:0007669"/>
    <property type="project" value="InterPro"/>
</dbReference>
<dbReference type="PANTHER" id="PTHR30037:SF4">
    <property type="entry name" value="DNA-3-METHYLADENINE GLYCOSYLASE I"/>
    <property type="match status" value="1"/>
</dbReference>